<keyword evidence="3" id="KW-0813">Transport</keyword>
<dbReference type="AlphaFoldDB" id="E4ZPG6"/>
<dbReference type="PRINTS" id="PR00171">
    <property type="entry name" value="SUGRTRNSPORT"/>
</dbReference>
<evidence type="ECO:0000256" key="7">
    <source>
        <dbReference type="SAM" id="MobiDB-lite"/>
    </source>
</evidence>
<dbReference type="InterPro" id="IPR003663">
    <property type="entry name" value="Sugar/inositol_transpt"/>
</dbReference>
<dbReference type="InterPro" id="IPR005829">
    <property type="entry name" value="Sugar_transporter_CS"/>
</dbReference>
<comment type="similarity">
    <text evidence="2">Belongs to the major facilitator superfamily. Sugar transporter (TC 2.A.1.1) family.</text>
</comment>
<proteinExistence type="inferred from homology"/>
<dbReference type="SUPFAM" id="SSF103473">
    <property type="entry name" value="MFS general substrate transporter"/>
    <property type="match status" value="1"/>
</dbReference>
<dbReference type="VEuPathDB" id="FungiDB:LEMA_P040920.1"/>
<protein>
    <submittedName>
        <fullName evidence="10">Similar to hexose transporter</fullName>
    </submittedName>
</protein>
<reference evidence="11" key="1">
    <citation type="journal article" date="2011" name="Nat. Commun.">
        <title>Effector diversification within compartments of the Leptosphaeria maculans genome affected by Repeat-Induced Point mutations.</title>
        <authorList>
            <person name="Rouxel T."/>
            <person name="Grandaubert J."/>
            <person name="Hane J.K."/>
            <person name="Hoede C."/>
            <person name="van de Wouw A.P."/>
            <person name="Couloux A."/>
            <person name="Dominguez V."/>
            <person name="Anthouard V."/>
            <person name="Bally P."/>
            <person name="Bourras S."/>
            <person name="Cozijnsen A.J."/>
            <person name="Ciuffetti L.M."/>
            <person name="Degrave A."/>
            <person name="Dilmaghani A."/>
            <person name="Duret L."/>
            <person name="Fudal I."/>
            <person name="Goodwin S.B."/>
            <person name="Gout L."/>
            <person name="Glaser N."/>
            <person name="Linglin J."/>
            <person name="Kema G.H.J."/>
            <person name="Lapalu N."/>
            <person name="Lawrence C.B."/>
            <person name="May K."/>
            <person name="Meyer M."/>
            <person name="Ollivier B."/>
            <person name="Poulain J."/>
            <person name="Schoch C.L."/>
            <person name="Simon A."/>
            <person name="Spatafora J.W."/>
            <person name="Stachowiak A."/>
            <person name="Turgeon B.G."/>
            <person name="Tyler B.M."/>
            <person name="Vincent D."/>
            <person name="Weissenbach J."/>
            <person name="Amselem J."/>
            <person name="Quesneville H."/>
            <person name="Oliver R.P."/>
            <person name="Wincker P."/>
            <person name="Balesdent M.-H."/>
            <person name="Howlett B.J."/>
        </authorList>
    </citation>
    <scope>NUCLEOTIDE SEQUENCE [LARGE SCALE GENOMIC DNA]</scope>
    <source>
        <strain evidence="11">JN3 / isolate v23.1.3 / race Av1-4-5-6-7-8</strain>
    </source>
</reference>
<feature type="transmembrane region" description="Helical" evidence="8">
    <location>
        <begin position="99"/>
        <end position="118"/>
    </location>
</feature>
<evidence type="ECO:0000256" key="3">
    <source>
        <dbReference type="ARBA" id="ARBA00022448"/>
    </source>
</evidence>
<evidence type="ECO:0000256" key="1">
    <source>
        <dbReference type="ARBA" id="ARBA00004141"/>
    </source>
</evidence>
<feature type="transmembrane region" description="Helical" evidence="8">
    <location>
        <begin position="314"/>
        <end position="334"/>
    </location>
</feature>
<evidence type="ECO:0000313" key="10">
    <source>
        <dbReference type="EMBL" id="CBX93191.1"/>
    </source>
</evidence>
<evidence type="ECO:0000256" key="6">
    <source>
        <dbReference type="ARBA" id="ARBA00023136"/>
    </source>
</evidence>
<dbReference type="HOGENOM" id="CLU_001265_30_13_1"/>
<dbReference type="InterPro" id="IPR036259">
    <property type="entry name" value="MFS_trans_sf"/>
</dbReference>
<dbReference type="GO" id="GO:0016020">
    <property type="term" value="C:membrane"/>
    <property type="evidence" value="ECO:0007669"/>
    <property type="project" value="UniProtKB-SubCell"/>
</dbReference>
<keyword evidence="6 8" id="KW-0472">Membrane</keyword>
<feature type="transmembrane region" description="Helical" evidence="8">
    <location>
        <begin position="346"/>
        <end position="369"/>
    </location>
</feature>
<name>E4ZPG6_LEPMJ</name>
<evidence type="ECO:0000256" key="4">
    <source>
        <dbReference type="ARBA" id="ARBA00022692"/>
    </source>
</evidence>
<feature type="transmembrane region" description="Helical" evidence="8">
    <location>
        <begin position="415"/>
        <end position="433"/>
    </location>
</feature>
<feature type="transmembrane region" description="Helical" evidence="8">
    <location>
        <begin position="445"/>
        <end position="464"/>
    </location>
</feature>
<comment type="subcellular location">
    <subcellularLocation>
        <location evidence="1">Membrane</location>
        <topology evidence="1">Multi-pass membrane protein</topology>
    </subcellularLocation>
</comment>
<gene>
    <name evidence="10" type="ORF">LEMA_P040920.1</name>
</gene>
<feature type="transmembrane region" description="Helical" evidence="8">
    <location>
        <begin position="64"/>
        <end position="87"/>
    </location>
</feature>
<dbReference type="InterPro" id="IPR050360">
    <property type="entry name" value="MFS_Sugar_Transporters"/>
</dbReference>
<feature type="transmembrane region" description="Helical" evidence="8">
    <location>
        <begin position="25"/>
        <end position="44"/>
    </location>
</feature>
<feature type="transmembrane region" description="Helical" evidence="8">
    <location>
        <begin position="279"/>
        <end position="302"/>
    </location>
</feature>
<evidence type="ECO:0000256" key="5">
    <source>
        <dbReference type="ARBA" id="ARBA00022989"/>
    </source>
</evidence>
<keyword evidence="11" id="KW-1185">Reference proteome</keyword>
<dbReference type="EMBL" id="FP929105">
    <property type="protein sequence ID" value="CBX93191.1"/>
    <property type="molecule type" value="Genomic_DNA"/>
</dbReference>
<feature type="region of interest" description="Disordered" evidence="7">
    <location>
        <begin position="503"/>
        <end position="525"/>
    </location>
</feature>
<dbReference type="Proteomes" id="UP000002668">
    <property type="component" value="Genome"/>
</dbReference>
<evidence type="ECO:0000259" key="9">
    <source>
        <dbReference type="PROSITE" id="PS50850"/>
    </source>
</evidence>
<dbReference type="PROSITE" id="PS50850">
    <property type="entry name" value="MFS"/>
    <property type="match status" value="1"/>
</dbReference>
<feature type="transmembrane region" description="Helical" evidence="8">
    <location>
        <begin position="166"/>
        <end position="183"/>
    </location>
</feature>
<evidence type="ECO:0000256" key="8">
    <source>
        <dbReference type="SAM" id="Phobius"/>
    </source>
</evidence>
<dbReference type="PROSITE" id="PS00216">
    <property type="entry name" value="SUGAR_TRANSPORT_1"/>
    <property type="match status" value="1"/>
</dbReference>
<sequence length="525" mass="57875">MSNQKSSFGDIPNNTHASWIKDPALRINVVHCFGLCLVIFYLGYDGGLLNGLQAIEAWNVFLNYPRGVILGLYASTLFLPSIVTAYIGDFLSARYGRRLALAVGTLLAFAGALVNTFAHNAGTWVAGRVIIGAGSGIAKVAAPALIQEIAHPRIRPIMASCYFPSFYFGSFLSALLCFAGLYMEGSWSWRLPSLAQCLGPLMVLSVLWTCPESPRWLISNGKISQASHVLSKYHANGAIDDPLVVWELAEIETVLEKERIGQQSSYLDFLRTPGNRKRLIVTLSLCVGLNWVGNGIVSYYLTPVLRSVGIVSPVQILLLTSGLAIWNLILAFGAAFNVERFGRRPLFLTSLIGMLISYCFLMGFSAGFANTGSRGLGIAVVPILFIYYGFYDIAWSPLPVPYTAEIMPYNLRTKGLAIFTSVGTFSNAFNQFVNPIALRNLAWKYYAVYIVILVFYLVLAYFMYPETRHHSIEEVSMIFDKQKGAIDELNDVAIQQVQKGTVETYEHHDDSKSGTGKSPSRLEVA</sequence>
<dbReference type="OrthoDB" id="6133115at2759"/>
<dbReference type="InterPro" id="IPR005828">
    <property type="entry name" value="MFS_sugar_transport-like"/>
</dbReference>
<dbReference type="eggNOG" id="KOG0254">
    <property type="taxonomic scope" value="Eukaryota"/>
</dbReference>
<feature type="transmembrane region" description="Helical" evidence="8">
    <location>
        <begin position="375"/>
        <end position="394"/>
    </location>
</feature>
<accession>E4ZPG6</accession>
<dbReference type="PANTHER" id="PTHR48022:SF52">
    <property type="entry name" value="SUGAR TRANSPORTER, PUTATIVE-RELATED"/>
    <property type="match status" value="1"/>
</dbReference>
<evidence type="ECO:0000256" key="2">
    <source>
        <dbReference type="ARBA" id="ARBA00010992"/>
    </source>
</evidence>
<dbReference type="PANTHER" id="PTHR48022">
    <property type="entry name" value="PLASTIDIC GLUCOSE TRANSPORTER 4"/>
    <property type="match status" value="1"/>
</dbReference>
<dbReference type="FunFam" id="1.20.1250.20:FF:000117">
    <property type="entry name" value="MFS hexose transporter"/>
    <property type="match status" value="1"/>
</dbReference>
<organism evidence="11">
    <name type="scientific">Leptosphaeria maculans (strain JN3 / isolate v23.1.3 / race Av1-4-5-6-7-8)</name>
    <name type="common">Blackleg fungus</name>
    <name type="synonym">Phoma lingam</name>
    <dbReference type="NCBI Taxonomy" id="985895"/>
    <lineage>
        <taxon>Eukaryota</taxon>
        <taxon>Fungi</taxon>
        <taxon>Dikarya</taxon>
        <taxon>Ascomycota</taxon>
        <taxon>Pezizomycotina</taxon>
        <taxon>Dothideomycetes</taxon>
        <taxon>Pleosporomycetidae</taxon>
        <taxon>Pleosporales</taxon>
        <taxon>Pleosporineae</taxon>
        <taxon>Leptosphaeriaceae</taxon>
        <taxon>Plenodomus</taxon>
        <taxon>Plenodomus lingam/Leptosphaeria maculans species complex</taxon>
    </lineage>
</organism>
<dbReference type="Gene3D" id="1.20.1250.20">
    <property type="entry name" value="MFS general substrate transporter like domains"/>
    <property type="match status" value="1"/>
</dbReference>
<keyword evidence="4 8" id="KW-0812">Transmembrane</keyword>
<evidence type="ECO:0000313" key="11">
    <source>
        <dbReference type="Proteomes" id="UP000002668"/>
    </source>
</evidence>
<feature type="domain" description="Major facilitator superfamily (MFS) profile" evidence="9">
    <location>
        <begin position="31"/>
        <end position="468"/>
    </location>
</feature>
<dbReference type="PROSITE" id="PS00217">
    <property type="entry name" value="SUGAR_TRANSPORT_2"/>
    <property type="match status" value="1"/>
</dbReference>
<keyword evidence="5 8" id="KW-1133">Transmembrane helix</keyword>
<dbReference type="GO" id="GO:0005351">
    <property type="term" value="F:carbohydrate:proton symporter activity"/>
    <property type="evidence" value="ECO:0007669"/>
    <property type="project" value="TreeGrafter"/>
</dbReference>
<dbReference type="InterPro" id="IPR020846">
    <property type="entry name" value="MFS_dom"/>
</dbReference>
<dbReference type="Pfam" id="PF00083">
    <property type="entry name" value="Sugar_tr"/>
    <property type="match status" value="1"/>
</dbReference>
<feature type="transmembrane region" description="Helical" evidence="8">
    <location>
        <begin position="124"/>
        <end position="146"/>
    </location>
</feature>
<dbReference type="InParanoid" id="E4ZPG6"/>
<dbReference type="OMA" id="FMYPETR"/>